<accession>A0ABR0QC22</accession>
<evidence type="ECO:0000256" key="5">
    <source>
        <dbReference type="SAM" id="MobiDB-lite"/>
    </source>
</evidence>
<keyword evidence="8" id="KW-1185">Reference proteome</keyword>
<comment type="caution">
    <text evidence="7">The sequence shown here is derived from an EMBL/GenBank/DDBJ whole genome shotgun (WGS) entry which is preliminary data.</text>
</comment>
<keyword evidence="2 4" id="KW-0863">Zinc-finger</keyword>
<evidence type="ECO:0000256" key="3">
    <source>
        <dbReference type="ARBA" id="ARBA00022833"/>
    </source>
</evidence>
<organism evidence="7 8">
    <name type="scientific">Gossypium arboreum</name>
    <name type="common">Tree cotton</name>
    <name type="synonym">Gossypium nanking</name>
    <dbReference type="NCBI Taxonomy" id="29729"/>
    <lineage>
        <taxon>Eukaryota</taxon>
        <taxon>Viridiplantae</taxon>
        <taxon>Streptophyta</taxon>
        <taxon>Embryophyta</taxon>
        <taxon>Tracheophyta</taxon>
        <taxon>Spermatophyta</taxon>
        <taxon>Magnoliopsida</taxon>
        <taxon>eudicotyledons</taxon>
        <taxon>Gunneridae</taxon>
        <taxon>Pentapetalae</taxon>
        <taxon>rosids</taxon>
        <taxon>malvids</taxon>
        <taxon>Malvales</taxon>
        <taxon>Malvaceae</taxon>
        <taxon>Malvoideae</taxon>
        <taxon>Gossypium</taxon>
    </lineage>
</organism>
<evidence type="ECO:0000256" key="4">
    <source>
        <dbReference type="PROSITE-ProRule" id="PRU00325"/>
    </source>
</evidence>
<evidence type="ECO:0000313" key="7">
    <source>
        <dbReference type="EMBL" id="KAK5836746.1"/>
    </source>
</evidence>
<dbReference type="InterPro" id="IPR006564">
    <property type="entry name" value="Znf_PMZ"/>
</dbReference>
<proteinExistence type="predicted"/>
<dbReference type="PANTHER" id="PTHR31973:SF187">
    <property type="entry name" value="MUTATOR TRANSPOSASE MUDRA PROTEIN"/>
    <property type="match status" value="1"/>
</dbReference>
<dbReference type="EMBL" id="JARKNE010000004">
    <property type="protein sequence ID" value="KAK5836746.1"/>
    <property type="molecule type" value="Genomic_DNA"/>
</dbReference>
<evidence type="ECO:0000313" key="8">
    <source>
        <dbReference type="Proteomes" id="UP001358586"/>
    </source>
</evidence>
<gene>
    <name evidence="7" type="ORF">PVK06_012547</name>
</gene>
<feature type="region of interest" description="Disordered" evidence="5">
    <location>
        <begin position="169"/>
        <end position="209"/>
    </location>
</feature>
<name>A0ABR0QC22_GOSAR</name>
<dbReference type="InterPro" id="IPR007527">
    <property type="entry name" value="Znf_SWIM"/>
</dbReference>
<dbReference type="PANTHER" id="PTHR31973">
    <property type="entry name" value="POLYPROTEIN, PUTATIVE-RELATED"/>
    <property type="match status" value="1"/>
</dbReference>
<keyword evidence="3" id="KW-0862">Zinc</keyword>
<evidence type="ECO:0000259" key="6">
    <source>
        <dbReference type="PROSITE" id="PS50966"/>
    </source>
</evidence>
<protein>
    <recommendedName>
        <fullName evidence="6">SWIM-type domain-containing protein</fullName>
    </recommendedName>
</protein>
<dbReference type="SMART" id="SM00575">
    <property type="entry name" value="ZnF_PMZ"/>
    <property type="match status" value="1"/>
</dbReference>
<feature type="region of interest" description="Disordered" evidence="5">
    <location>
        <begin position="126"/>
        <end position="145"/>
    </location>
</feature>
<dbReference type="Pfam" id="PF04434">
    <property type="entry name" value="SWIM"/>
    <property type="match status" value="1"/>
</dbReference>
<sequence>MEAKLWTTGEVKFDANKKDCVEWQLIWNGENKCELRKENYQYIMDLSQMICSCRSWQISRFPCAHACAAMYHLGLQLDDYLLKCYHIETYKKAYSFLMQLINRPHDWAKTGIKLVLPLIERKMHERPKKNRRIAKDEPKKLKPSHLSSKGLLMKCTQCGQHGHNKRFCIKGNGHAKQQDAQPPKQKGKSPIKNSTTLRKNNPRKAKSME</sequence>
<reference evidence="7 8" key="1">
    <citation type="submission" date="2023-03" db="EMBL/GenBank/DDBJ databases">
        <title>WGS of Gossypium arboreum.</title>
        <authorList>
            <person name="Yu D."/>
        </authorList>
    </citation>
    <scope>NUCLEOTIDE SEQUENCE [LARGE SCALE GENOMIC DNA]</scope>
    <source>
        <tissue evidence="7">Leaf</tissue>
    </source>
</reference>
<evidence type="ECO:0000256" key="1">
    <source>
        <dbReference type="ARBA" id="ARBA00022723"/>
    </source>
</evidence>
<feature type="domain" description="SWIM-type" evidence="6">
    <location>
        <begin position="40"/>
        <end position="74"/>
    </location>
</feature>
<dbReference type="PROSITE" id="PS50966">
    <property type="entry name" value="ZF_SWIM"/>
    <property type="match status" value="1"/>
</dbReference>
<dbReference type="Proteomes" id="UP001358586">
    <property type="component" value="Chromosome 4"/>
</dbReference>
<keyword evidence="1" id="KW-0479">Metal-binding</keyword>
<feature type="compositionally biased region" description="Basic residues" evidence="5">
    <location>
        <begin position="200"/>
        <end position="209"/>
    </location>
</feature>
<evidence type="ECO:0000256" key="2">
    <source>
        <dbReference type="ARBA" id="ARBA00022771"/>
    </source>
</evidence>